<feature type="non-terminal residue" evidence="3">
    <location>
        <position position="91"/>
    </location>
</feature>
<dbReference type="Gene3D" id="1.50.10.20">
    <property type="match status" value="1"/>
</dbReference>
<feature type="domain" description="Alpha-macroglobulin-like TED" evidence="2">
    <location>
        <begin position="31"/>
        <end position="90"/>
    </location>
</feature>
<proteinExistence type="predicted"/>
<dbReference type="InterPro" id="IPR019742">
    <property type="entry name" value="MacrogloblnA2_CS"/>
</dbReference>
<dbReference type="Pfam" id="PF07678">
    <property type="entry name" value="TED_complement"/>
    <property type="match status" value="1"/>
</dbReference>
<protein>
    <recommendedName>
        <fullName evidence="2">Alpha-macroglobulin-like TED domain-containing protein</fullName>
    </recommendedName>
</protein>
<accession>A0A401TPH6</accession>
<gene>
    <name evidence="3" type="ORF">chiPu_0028566</name>
</gene>
<dbReference type="STRING" id="137246.A0A401TPH6"/>
<dbReference type="OrthoDB" id="9836577at2759"/>
<dbReference type="SMART" id="SM01419">
    <property type="entry name" value="Thiol-ester_cl"/>
    <property type="match status" value="1"/>
</dbReference>
<dbReference type="InterPro" id="IPR047565">
    <property type="entry name" value="Alpha-macroglob_thiol-ester_cl"/>
</dbReference>
<evidence type="ECO:0000313" key="3">
    <source>
        <dbReference type="EMBL" id="GCC44581.1"/>
    </source>
</evidence>
<dbReference type="InterPro" id="IPR050473">
    <property type="entry name" value="A2M/Complement_sys"/>
</dbReference>
<organism evidence="3 4">
    <name type="scientific">Chiloscyllium punctatum</name>
    <name type="common">Brownbanded bambooshark</name>
    <name type="synonym">Hemiscyllium punctatum</name>
    <dbReference type="NCBI Taxonomy" id="137246"/>
    <lineage>
        <taxon>Eukaryota</taxon>
        <taxon>Metazoa</taxon>
        <taxon>Chordata</taxon>
        <taxon>Craniata</taxon>
        <taxon>Vertebrata</taxon>
        <taxon>Chondrichthyes</taxon>
        <taxon>Elasmobranchii</taxon>
        <taxon>Galeomorphii</taxon>
        <taxon>Galeoidea</taxon>
        <taxon>Orectolobiformes</taxon>
        <taxon>Hemiscylliidae</taxon>
        <taxon>Chiloscyllium</taxon>
    </lineage>
</organism>
<keyword evidence="1" id="KW-1015">Disulfide bond</keyword>
<comment type="caution">
    <text evidence="3">The sequence shown here is derived from an EMBL/GenBank/DDBJ whole genome shotgun (WGS) entry which is preliminary data.</text>
</comment>
<evidence type="ECO:0000313" key="4">
    <source>
        <dbReference type="Proteomes" id="UP000287033"/>
    </source>
</evidence>
<sequence length="91" mass="10084">MGCRLGVGVVDHDRFPVFVSPRGFIRPLCPIPGDLLGSAMENLDQLLRLPTGCGEQNMVMFAPNVYIQTYLNKTGQLTTEIQERAMGFLRA</sequence>
<dbReference type="PROSITE" id="PS00477">
    <property type="entry name" value="ALPHA_2_MACROGLOBULIN"/>
    <property type="match status" value="1"/>
</dbReference>
<dbReference type="InterPro" id="IPR011626">
    <property type="entry name" value="Alpha-macroglobulin_TED"/>
</dbReference>
<dbReference type="Proteomes" id="UP000287033">
    <property type="component" value="Unassembled WGS sequence"/>
</dbReference>
<name>A0A401TPH6_CHIPU</name>
<dbReference type="SUPFAM" id="SSF48239">
    <property type="entry name" value="Terpenoid cyclases/Protein prenyltransferases"/>
    <property type="match status" value="1"/>
</dbReference>
<dbReference type="GO" id="GO:0005615">
    <property type="term" value="C:extracellular space"/>
    <property type="evidence" value="ECO:0007669"/>
    <property type="project" value="InterPro"/>
</dbReference>
<evidence type="ECO:0000259" key="2">
    <source>
        <dbReference type="Pfam" id="PF07678"/>
    </source>
</evidence>
<dbReference type="InterPro" id="IPR008930">
    <property type="entry name" value="Terpenoid_cyclase/PrenylTrfase"/>
</dbReference>
<dbReference type="EMBL" id="BEZZ01134647">
    <property type="protein sequence ID" value="GCC44581.1"/>
    <property type="molecule type" value="Genomic_DNA"/>
</dbReference>
<keyword evidence="4" id="KW-1185">Reference proteome</keyword>
<dbReference type="PANTHER" id="PTHR11412:SF171">
    <property type="entry name" value="PREGNANCY ZONE PROTEIN-LIKE PROTEIN"/>
    <property type="match status" value="1"/>
</dbReference>
<evidence type="ECO:0000256" key="1">
    <source>
        <dbReference type="ARBA" id="ARBA00023157"/>
    </source>
</evidence>
<dbReference type="PANTHER" id="PTHR11412">
    <property type="entry name" value="MACROGLOBULIN / COMPLEMENT"/>
    <property type="match status" value="1"/>
</dbReference>
<dbReference type="AlphaFoldDB" id="A0A401TPH6"/>
<reference evidence="3 4" key="1">
    <citation type="journal article" date="2018" name="Nat. Ecol. Evol.">
        <title>Shark genomes provide insights into elasmobranch evolution and the origin of vertebrates.</title>
        <authorList>
            <person name="Hara Y"/>
            <person name="Yamaguchi K"/>
            <person name="Onimaru K"/>
            <person name="Kadota M"/>
            <person name="Koyanagi M"/>
            <person name="Keeley SD"/>
            <person name="Tatsumi K"/>
            <person name="Tanaka K"/>
            <person name="Motone F"/>
            <person name="Kageyama Y"/>
            <person name="Nozu R"/>
            <person name="Adachi N"/>
            <person name="Nishimura O"/>
            <person name="Nakagawa R"/>
            <person name="Tanegashima C"/>
            <person name="Kiyatake I"/>
            <person name="Matsumoto R"/>
            <person name="Murakumo K"/>
            <person name="Nishida K"/>
            <person name="Terakita A"/>
            <person name="Kuratani S"/>
            <person name="Sato K"/>
            <person name="Hyodo S Kuraku.S."/>
        </authorList>
    </citation>
    <scope>NUCLEOTIDE SEQUENCE [LARGE SCALE GENOMIC DNA]</scope>
</reference>